<dbReference type="PANTHER" id="PTHR13416:SF2">
    <property type="entry name" value="TRANSMEMBRANE PROTEIN 43"/>
    <property type="match status" value="1"/>
</dbReference>
<accession>A0ABN9X3T1</accession>
<feature type="compositionally biased region" description="Low complexity" evidence="10">
    <location>
        <begin position="77"/>
        <end position="103"/>
    </location>
</feature>
<dbReference type="EMBL" id="CAUYUJ010019587">
    <property type="protein sequence ID" value="CAK0892259.1"/>
    <property type="molecule type" value="Genomic_DNA"/>
</dbReference>
<dbReference type="Pfam" id="PF07787">
    <property type="entry name" value="TMEM43"/>
    <property type="match status" value="1"/>
</dbReference>
<feature type="region of interest" description="Disordered" evidence="10">
    <location>
        <begin position="384"/>
        <end position="411"/>
    </location>
</feature>
<protein>
    <submittedName>
        <fullName evidence="12">Uncharacterized protein</fullName>
    </submittedName>
</protein>
<keyword evidence="5 11" id="KW-0812">Transmembrane</keyword>
<name>A0ABN9X3T1_9DINO</name>
<comment type="subcellular location">
    <subcellularLocation>
        <location evidence="1">Endomembrane system</location>
        <topology evidence="1">Multi-pass membrane protein</topology>
    </subcellularLocation>
    <subcellularLocation>
        <location evidence="3">Endoplasmic reticulum membrane</location>
    </subcellularLocation>
    <subcellularLocation>
        <location evidence="2">Nucleus envelope</location>
    </subcellularLocation>
</comment>
<dbReference type="Proteomes" id="UP001189429">
    <property type="component" value="Unassembled WGS sequence"/>
</dbReference>
<organism evidence="12 13">
    <name type="scientific">Prorocentrum cordatum</name>
    <dbReference type="NCBI Taxonomy" id="2364126"/>
    <lineage>
        <taxon>Eukaryota</taxon>
        <taxon>Sar</taxon>
        <taxon>Alveolata</taxon>
        <taxon>Dinophyceae</taxon>
        <taxon>Prorocentrales</taxon>
        <taxon>Prorocentraceae</taxon>
        <taxon>Prorocentrum</taxon>
    </lineage>
</organism>
<evidence type="ECO:0000256" key="4">
    <source>
        <dbReference type="ARBA" id="ARBA00006627"/>
    </source>
</evidence>
<feature type="transmembrane region" description="Helical" evidence="11">
    <location>
        <begin position="822"/>
        <end position="847"/>
    </location>
</feature>
<comment type="similarity">
    <text evidence="4">Belongs to the TMEM43 family.</text>
</comment>
<evidence type="ECO:0000256" key="6">
    <source>
        <dbReference type="ARBA" id="ARBA00022824"/>
    </source>
</evidence>
<evidence type="ECO:0000256" key="7">
    <source>
        <dbReference type="ARBA" id="ARBA00022989"/>
    </source>
</evidence>
<evidence type="ECO:0000256" key="9">
    <source>
        <dbReference type="ARBA" id="ARBA00023242"/>
    </source>
</evidence>
<evidence type="ECO:0000313" key="13">
    <source>
        <dbReference type="Proteomes" id="UP001189429"/>
    </source>
</evidence>
<feature type="compositionally biased region" description="Low complexity" evidence="10">
    <location>
        <begin position="313"/>
        <end position="341"/>
    </location>
</feature>
<keyword evidence="8 11" id="KW-0472">Membrane</keyword>
<evidence type="ECO:0000256" key="8">
    <source>
        <dbReference type="ARBA" id="ARBA00023136"/>
    </source>
</evidence>
<evidence type="ECO:0000256" key="11">
    <source>
        <dbReference type="SAM" id="Phobius"/>
    </source>
</evidence>
<reference evidence="12" key="1">
    <citation type="submission" date="2023-10" db="EMBL/GenBank/DDBJ databases">
        <authorList>
            <person name="Chen Y."/>
            <person name="Shah S."/>
            <person name="Dougan E. K."/>
            <person name="Thang M."/>
            <person name="Chan C."/>
        </authorList>
    </citation>
    <scope>NUCLEOTIDE SEQUENCE [LARGE SCALE GENOMIC DNA]</scope>
</reference>
<feature type="region of interest" description="Disordered" evidence="10">
    <location>
        <begin position="34"/>
        <end position="62"/>
    </location>
</feature>
<sequence length="1019" mass="105987">MVAQKAPESPTEQAAALSTSWDSRFAWNTSAPAFVPQGGQLYDFNASPWHPGPAQPRTCDPGAAVQTSSLRRARWLPGRGQEQGQRPQAAARLAAAPAYGPRPSRGGEGPQLPQHARPRGRPRQPRGRGGSAEAAAGPREDCFGRQARAIPPARDGPPLPPGIWRAQCPRGRAARLLRRGGEGYDAAAAAPAAAAGPAPAAGRSAREAQPDSEELFYHVTCKNTFIEVTAEPAVAAGSRPQSAPPPLRARWLGTQAGGAIPLGAVARQVRAPDGQKTLGEVQASARPGGGSPGDLELGRRRAERLGAMALAATASAGRGPAPRAGRAGLAAARAAPRRLSAPSPPRAGRRRPARVAAPSWAEGERVALARLDEDRRVHADFLSALPSESSRSGRATPLPGSSPGLGAPLAGGVKPPTMGAVGGLAAAALCRGMSDASGEEWVDGAEDEGGPCAKIQSSCAMMSIGLVLFPLSLYMVGWNENNYVCEKTRILFAGDNAEELGCDSRGVSNQFGYFSCGLDPASFRPWTAEDFLLDKGGDNAFYAANSKALNSVQFSALSARMVAEVRQCKKECTTKTVKVNGKNTKTPKCTYTLVWSDKVLDVITGPEGGPPGPPSDARKSCPGLKRYQGSAHVPSAISDKLGQQTQFSEEVRTQEVNEAKAFKLNADLVRMVLPTEEAHAAIYMPAAAQGGPQALDCSAVESLVGCVRLRFEKSTATSVSVFTHVVADGETEAQRMPSAWGCPGKPWQALQEGILSKDAAVQALKDANAAQVILLRVGFVVLAWVSVYCVLSPISAIAELFGGLANMIPFVGGYLEDFIEGVVDAVLCAISCSVGLSCSFFVMGVVWLFMRPLYGAGMLLVCAALCACACLVRQRAGAPRKRQAREVSAGGTCLEMQPSPPPAVAAAAVPMAAQPMAQPMVGPAMNSSYAPPAMAVQPLAQPVLGQPVVGQPMMAAPMAVAQPPVAQAVVVPPPAMMQVACPANVGPGQAIFVLAPDGRQLQVTVPAGVSPGMQFQVQV</sequence>
<evidence type="ECO:0000256" key="1">
    <source>
        <dbReference type="ARBA" id="ARBA00004127"/>
    </source>
</evidence>
<feature type="compositionally biased region" description="Basic residues" evidence="10">
    <location>
        <begin position="116"/>
        <end position="126"/>
    </location>
</feature>
<evidence type="ECO:0000256" key="5">
    <source>
        <dbReference type="ARBA" id="ARBA00022692"/>
    </source>
</evidence>
<proteinExistence type="inferred from homology"/>
<dbReference type="PANTHER" id="PTHR13416">
    <property type="match status" value="1"/>
</dbReference>
<evidence type="ECO:0000256" key="2">
    <source>
        <dbReference type="ARBA" id="ARBA00004259"/>
    </source>
</evidence>
<gene>
    <name evidence="12" type="ORF">PCOR1329_LOCUS71970</name>
</gene>
<keyword evidence="13" id="KW-1185">Reference proteome</keyword>
<comment type="caution">
    <text evidence="12">The sequence shown here is derived from an EMBL/GenBank/DDBJ whole genome shotgun (WGS) entry which is preliminary data.</text>
</comment>
<feature type="region of interest" description="Disordered" evidence="10">
    <location>
        <begin position="74"/>
        <end position="142"/>
    </location>
</feature>
<keyword evidence="6" id="KW-0256">Endoplasmic reticulum</keyword>
<feature type="transmembrane region" description="Helical" evidence="11">
    <location>
        <begin position="853"/>
        <end position="872"/>
    </location>
</feature>
<feature type="compositionally biased region" description="Low complexity" evidence="10">
    <location>
        <begin position="397"/>
        <end position="411"/>
    </location>
</feature>
<evidence type="ECO:0000256" key="3">
    <source>
        <dbReference type="ARBA" id="ARBA00004586"/>
    </source>
</evidence>
<dbReference type="InterPro" id="IPR012430">
    <property type="entry name" value="TMEM43_fam"/>
</dbReference>
<evidence type="ECO:0000256" key="10">
    <source>
        <dbReference type="SAM" id="MobiDB-lite"/>
    </source>
</evidence>
<keyword evidence="9" id="KW-0539">Nucleus</keyword>
<evidence type="ECO:0000313" key="12">
    <source>
        <dbReference type="EMBL" id="CAK0892259.1"/>
    </source>
</evidence>
<feature type="region of interest" description="Disordered" evidence="10">
    <location>
        <begin position="313"/>
        <end position="356"/>
    </location>
</feature>
<keyword evidence="7 11" id="KW-1133">Transmembrane helix</keyword>